<dbReference type="AlphaFoldDB" id="A0A7R9PUQ1"/>
<dbReference type="GO" id="GO:0030001">
    <property type="term" value="P:metal ion transport"/>
    <property type="evidence" value="ECO:0007669"/>
    <property type="project" value="TreeGrafter"/>
</dbReference>
<evidence type="ECO:0000259" key="11">
    <source>
        <dbReference type="Pfam" id="PF25508"/>
    </source>
</evidence>
<keyword evidence="13" id="KW-1185">Reference proteome</keyword>
<dbReference type="EMBL" id="CAJPIZ010000451">
    <property type="protein sequence ID" value="CAG2101462.1"/>
    <property type="molecule type" value="Genomic_DNA"/>
</dbReference>
<gene>
    <name evidence="12" type="ORF">OSB1V03_LOCUS1511</name>
</gene>
<name>A0A7R9PUQ1_9ACAR</name>
<feature type="region of interest" description="Disordered" evidence="8">
    <location>
        <begin position="92"/>
        <end position="113"/>
    </location>
</feature>
<dbReference type="Pfam" id="PF25508">
    <property type="entry name" value="TRPM2"/>
    <property type="match status" value="1"/>
</dbReference>
<evidence type="ECO:0000256" key="2">
    <source>
        <dbReference type="ARBA" id="ARBA00022448"/>
    </source>
</evidence>
<dbReference type="InterPro" id="IPR057366">
    <property type="entry name" value="TRPM-like"/>
</dbReference>
<accession>A0A7R9PUQ1</accession>
<evidence type="ECO:0000313" key="13">
    <source>
        <dbReference type="Proteomes" id="UP000759131"/>
    </source>
</evidence>
<evidence type="ECO:0000259" key="10">
    <source>
        <dbReference type="Pfam" id="PF18139"/>
    </source>
</evidence>
<evidence type="ECO:0000256" key="6">
    <source>
        <dbReference type="ARBA" id="ARBA00023136"/>
    </source>
</evidence>
<dbReference type="InterPro" id="IPR050927">
    <property type="entry name" value="TRPM"/>
</dbReference>
<dbReference type="Pfam" id="PF18139">
    <property type="entry name" value="LSDAT_euk"/>
    <property type="match status" value="1"/>
</dbReference>
<dbReference type="PANTHER" id="PTHR13800">
    <property type="entry name" value="TRANSIENT RECEPTOR POTENTIAL CATION CHANNEL, SUBFAMILY M, MEMBER 6"/>
    <property type="match status" value="1"/>
</dbReference>
<keyword evidence="5" id="KW-0406">Ion transport</keyword>
<evidence type="ECO:0008006" key="14">
    <source>
        <dbReference type="Google" id="ProtNLM"/>
    </source>
</evidence>
<dbReference type="GO" id="GO:0005261">
    <property type="term" value="F:monoatomic cation channel activity"/>
    <property type="evidence" value="ECO:0007669"/>
    <property type="project" value="TreeGrafter"/>
</dbReference>
<keyword evidence="2" id="KW-0813">Transport</keyword>
<feature type="domain" description="TRPM SLOG" evidence="10">
    <location>
        <begin position="163"/>
        <end position="432"/>
    </location>
</feature>
<reference evidence="12" key="1">
    <citation type="submission" date="2020-11" db="EMBL/GenBank/DDBJ databases">
        <authorList>
            <person name="Tran Van P."/>
        </authorList>
    </citation>
    <scope>NUCLEOTIDE SEQUENCE</scope>
</reference>
<proteinExistence type="predicted"/>
<dbReference type="PANTHER" id="PTHR13800:SF1">
    <property type="entry name" value="TRANSIENT RECEPTOR POTENTIAL CATION CHANNEL TRPM"/>
    <property type="match status" value="1"/>
</dbReference>
<feature type="domain" description="TRPM-like" evidence="11">
    <location>
        <begin position="590"/>
        <end position="825"/>
    </location>
</feature>
<keyword evidence="4 9" id="KW-1133">Transmembrane helix</keyword>
<comment type="subcellular location">
    <subcellularLocation>
        <location evidence="1">Membrane</location>
        <topology evidence="1">Multi-pass membrane protein</topology>
    </subcellularLocation>
</comment>
<evidence type="ECO:0000256" key="7">
    <source>
        <dbReference type="ARBA" id="ARBA00023303"/>
    </source>
</evidence>
<evidence type="ECO:0000256" key="9">
    <source>
        <dbReference type="SAM" id="Phobius"/>
    </source>
</evidence>
<feature type="transmembrane region" description="Helical" evidence="9">
    <location>
        <begin position="1048"/>
        <end position="1071"/>
    </location>
</feature>
<keyword evidence="3 9" id="KW-0812">Transmembrane</keyword>
<evidence type="ECO:0000256" key="8">
    <source>
        <dbReference type="SAM" id="MobiDB-lite"/>
    </source>
</evidence>
<evidence type="ECO:0000313" key="12">
    <source>
        <dbReference type="EMBL" id="CAD7621032.1"/>
    </source>
</evidence>
<organism evidence="12">
    <name type="scientific">Medioppia subpectinata</name>
    <dbReference type="NCBI Taxonomy" id="1979941"/>
    <lineage>
        <taxon>Eukaryota</taxon>
        <taxon>Metazoa</taxon>
        <taxon>Ecdysozoa</taxon>
        <taxon>Arthropoda</taxon>
        <taxon>Chelicerata</taxon>
        <taxon>Arachnida</taxon>
        <taxon>Acari</taxon>
        <taxon>Acariformes</taxon>
        <taxon>Sarcoptiformes</taxon>
        <taxon>Oribatida</taxon>
        <taxon>Brachypylina</taxon>
        <taxon>Oppioidea</taxon>
        <taxon>Oppiidae</taxon>
        <taxon>Medioppia</taxon>
    </lineage>
</organism>
<evidence type="ECO:0000256" key="4">
    <source>
        <dbReference type="ARBA" id="ARBA00022989"/>
    </source>
</evidence>
<feature type="transmembrane region" description="Helical" evidence="9">
    <location>
        <begin position="847"/>
        <end position="872"/>
    </location>
</feature>
<evidence type="ECO:0000256" key="3">
    <source>
        <dbReference type="ARBA" id="ARBA00022692"/>
    </source>
</evidence>
<dbReference type="Proteomes" id="UP000759131">
    <property type="component" value="Unassembled WGS sequence"/>
</dbReference>
<keyword evidence="6 9" id="KW-0472">Membrane</keyword>
<sequence length="1181" mass="134403">MEGNNDSDDPHHRLTRPSPPPPAAEDTVDSSDTDTSDRRQRGANRGLFRNLTNRIRTAAHLSRARRADQITEATLGLVMDEHELYVRQPQAPPVSRLNSVKTGGTNGSVAPTSTLTKPAGVDRQVSQASGVMATDVFANNRFIISHGKCHFWKNYAYSVEGHPYLKVSHDVHIEDIAYIMHRQWRMESPRIVALIISNVAPLQDWTNARQIAAFKKGLMKAANSTNMWIFTNGVNMGAARLIGDAVEQAVKESKAYRSSSSAANTTGHTPRVNVVGIMREDHLRYGENIDGETVNLQNEGNLLDEQKYELNDNHSHYLVVRDNTVSKTGINMFALRIVQYLSTIGGRGEFSIDLLDQSGRTSPDDYVPTIADLCSLTNTEIPIVSIVIQGGYDCARLVLDHLKRQQPVVVLRGSGGLADLLAFAYLETQQRCRDLADTWDAEYVESFLKPELSNKIVNRFPRLRGNTLARNIFRDRILECIVNRFPRLRGNTLARNIFRDRILECVRLARQGGCVYLSVLNMHNSACNLENLSEYLLLALFQSQHSSSRTQPSLSNTDILLKDLYLTLDWNCPHVAATEVISRDPSCVLRLEKAMFEQALTRPDREEFVDLFMTNGFRVHKFLTPKRLRNLFKRIHRHEFFRSVCWEGVLGHSYDTKLTKEFVDIDLNWLIESCTDLRHFVQSQTLALNVMGMYPSTTSEPDPAADVASAERKALFILTMWAVFGNRQKLAKVLWKHCDQPIHLGLIVSMMLERLSWYVGEQNLKTELKDPSKLFADYAIGVLDLCFSQDESRANDVLSEDPVEWNYKTAVDIAANARLRTFLAHPCCQKWLTNTFLGNIRLREMSWGFFSMPPSMKILLSALLVFPMYVWVRFRPKTGRQSAHDERTEEQEDERDAIDEEQHLINAQAAAATAAGGDGQKPSVGFVGTFIPGPVGDAFEEAGDLLNKTGEELAKQSRHYQTVIKHRELLIRKQPPLFTMIYDMWNAPITKFWMFNLFYIIFLVLFSLALVWPSCGNYYLDSTVCAWTALILLEHIRRTFVLYRKYTSVPIVFKCMEIVAIIVFVVIYASGRVFDRRIFGYYTMKVMLSFALIYFYYRLFAVHLPISPTLGPLLYRLKLMITVDFVNFMRMALLVICSSGVVIQAVLYPDEPLSLKMFRQAFHRAFFTLFLTPTSEIVGFI</sequence>
<protein>
    <recommendedName>
        <fullName evidence="14">TRPM SLOG domain-containing protein</fullName>
    </recommendedName>
</protein>
<dbReference type="OrthoDB" id="301415at2759"/>
<feature type="region of interest" description="Disordered" evidence="8">
    <location>
        <begin position="1"/>
        <end position="48"/>
    </location>
</feature>
<feature type="transmembrane region" description="Helical" evidence="9">
    <location>
        <begin position="992"/>
        <end position="1012"/>
    </location>
</feature>
<dbReference type="InterPro" id="IPR041491">
    <property type="entry name" value="TRPM_SLOG"/>
</dbReference>
<evidence type="ECO:0000256" key="5">
    <source>
        <dbReference type="ARBA" id="ARBA00023065"/>
    </source>
</evidence>
<dbReference type="EMBL" id="OC855026">
    <property type="protein sequence ID" value="CAD7621032.1"/>
    <property type="molecule type" value="Genomic_DNA"/>
</dbReference>
<evidence type="ECO:0000256" key="1">
    <source>
        <dbReference type="ARBA" id="ARBA00004141"/>
    </source>
</evidence>
<feature type="transmembrane region" description="Helical" evidence="9">
    <location>
        <begin position="1127"/>
        <end position="1148"/>
    </location>
</feature>
<keyword evidence="7" id="KW-0407">Ion channel</keyword>
<feature type="compositionally biased region" description="Polar residues" evidence="8">
    <location>
        <begin position="96"/>
        <end position="113"/>
    </location>
</feature>
<dbReference type="GO" id="GO:0005886">
    <property type="term" value="C:plasma membrane"/>
    <property type="evidence" value="ECO:0007669"/>
    <property type="project" value="TreeGrafter"/>
</dbReference>